<reference evidence="3" key="1">
    <citation type="journal article" date="2014" name="Int. J. Syst. Evol. Microbiol.">
        <title>Complete genome sequence of Corynebacterium casei LMG S-19264T (=DSM 44701T), isolated from a smear-ripened cheese.</title>
        <authorList>
            <consortium name="US DOE Joint Genome Institute (JGI-PGF)"/>
            <person name="Walter F."/>
            <person name="Albersmeier A."/>
            <person name="Kalinowski J."/>
            <person name="Ruckert C."/>
        </authorList>
    </citation>
    <scope>NUCLEOTIDE SEQUENCE</scope>
    <source>
        <strain evidence="3">CGMCC 1.12997</strain>
    </source>
</reference>
<organism evidence="3 4">
    <name type="scientific">Edaphobacter dinghuensis</name>
    <dbReference type="NCBI Taxonomy" id="1560005"/>
    <lineage>
        <taxon>Bacteria</taxon>
        <taxon>Pseudomonadati</taxon>
        <taxon>Acidobacteriota</taxon>
        <taxon>Terriglobia</taxon>
        <taxon>Terriglobales</taxon>
        <taxon>Acidobacteriaceae</taxon>
        <taxon>Edaphobacter</taxon>
    </lineage>
</organism>
<comment type="caution">
    <text evidence="3">The sequence shown here is derived from an EMBL/GenBank/DDBJ whole genome shotgun (WGS) entry which is preliminary data.</text>
</comment>
<accession>A0A917H181</accession>
<name>A0A917H181_9BACT</name>
<keyword evidence="2" id="KW-0732">Signal</keyword>
<reference evidence="3" key="2">
    <citation type="submission" date="2020-09" db="EMBL/GenBank/DDBJ databases">
        <authorList>
            <person name="Sun Q."/>
            <person name="Zhou Y."/>
        </authorList>
    </citation>
    <scope>NUCLEOTIDE SEQUENCE</scope>
    <source>
        <strain evidence="3">CGMCC 1.12997</strain>
    </source>
</reference>
<evidence type="ECO:0000313" key="4">
    <source>
        <dbReference type="Proteomes" id="UP000647241"/>
    </source>
</evidence>
<evidence type="ECO:0000256" key="2">
    <source>
        <dbReference type="SAM" id="SignalP"/>
    </source>
</evidence>
<dbReference type="PROSITE" id="PS51257">
    <property type="entry name" value="PROKAR_LIPOPROTEIN"/>
    <property type="match status" value="1"/>
</dbReference>
<feature type="signal peptide" evidence="2">
    <location>
        <begin position="1"/>
        <end position="30"/>
    </location>
</feature>
<dbReference type="AlphaFoldDB" id="A0A917H181"/>
<feature type="chain" id="PRO_5037710052" description="Outer membrane lipoprotein-sorting protein" evidence="2">
    <location>
        <begin position="31"/>
        <end position="307"/>
    </location>
</feature>
<protein>
    <recommendedName>
        <fullName evidence="5">Outer membrane lipoprotein-sorting protein</fullName>
    </recommendedName>
</protein>
<sequence length="307" mass="34883">MTKLIRLRASASLFAASLLPLLAVSCLTLAAITTPPAAIAQEPAGFGPLDPTPPKDMTPQQIITKFAARESVFNTARQNYTFRQTVKVDTIDDDTNKVDGQYLQVTDILFDSNGKRDEHVVFAPQNTLERVMMSPSDFQDIEHRLPFVLTTEDLPQYDITYLGRQHIDEIDTYVFDAKPKVLEKGKRYFQGKVWVDQQDFQIVLINGRSVPDDKRKGHEDLSPPYTTYYQQVDGKYWFPTYTKAEGTLHFDAQQGALSEDVHLRTVVKYTDYKQFRATSRIIYNGQDITDNKAPDDNKQQPPPASKP</sequence>
<dbReference type="EMBL" id="BMGT01000001">
    <property type="protein sequence ID" value="GGG64264.1"/>
    <property type="molecule type" value="Genomic_DNA"/>
</dbReference>
<dbReference type="Gene3D" id="2.50.20.10">
    <property type="entry name" value="Lipoprotein localisation LolA/LolB/LppX"/>
    <property type="match status" value="1"/>
</dbReference>
<evidence type="ECO:0008006" key="5">
    <source>
        <dbReference type="Google" id="ProtNLM"/>
    </source>
</evidence>
<evidence type="ECO:0000256" key="1">
    <source>
        <dbReference type="SAM" id="MobiDB-lite"/>
    </source>
</evidence>
<dbReference type="RefSeq" id="WP_229738997.1">
    <property type="nucleotide sequence ID" value="NZ_BMGT01000001.1"/>
</dbReference>
<feature type="region of interest" description="Disordered" evidence="1">
    <location>
        <begin position="286"/>
        <end position="307"/>
    </location>
</feature>
<evidence type="ECO:0000313" key="3">
    <source>
        <dbReference type="EMBL" id="GGG64264.1"/>
    </source>
</evidence>
<keyword evidence="4" id="KW-1185">Reference proteome</keyword>
<proteinExistence type="predicted"/>
<gene>
    <name evidence="3" type="ORF">GCM10011585_02290</name>
</gene>
<feature type="compositionally biased region" description="Basic and acidic residues" evidence="1">
    <location>
        <begin position="289"/>
        <end position="298"/>
    </location>
</feature>
<dbReference type="Proteomes" id="UP000647241">
    <property type="component" value="Unassembled WGS sequence"/>
</dbReference>